<comment type="subunit">
    <text evidence="10">Heterotetramer, composed of two GyrA and two GyrB chains. In the heterotetramer, GyrA contains the active site tyrosine that forms a transient covalent intermediate with DNA, while GyrB binds cofactors and catalyzes ATP hydrolysis.</text>
</comment>
<comment type="cofactor">
    <cofactor evidence="10">
        <name>Mg(2+)</name>
        <dbReference type="ChEBI" id="CHEBI:18420"/>
    </cofactor>
    <cofactor evidence="10">
        <name>Mn(2+)</name>
        <dbReference type="ChEBI" id="CHEBI:29035"/>
    </cofactor>
    <cofactor evidence="10">
        <name>Ca(2+)</name>
        <dbReference type="ChEBI" id="CHEBI:29108"/>
    </cofactor>
    <text evidence="10">Binds two Mg(2+) per subunit. The magnesium ions form salt bridges with both the protein and the DNA. Can also accept other divalent metal cations, such as Mn(2+) or Ca(2+).</text>
</comment>
<evidence type="ECO:0000256" key="5">
    <source>
        <dbReference type="ARBA" id="ARBA00022840"/>
    </source>
</evidence>
<name>A0A1M3KV03_9BACT</name>
<dbReference type="GO" id="GO:0034335">
    <property type="term" value="F:DNA negative supercoiling activity"/>
    <property type="evidence" value="ECO:0007669"/>
    <property type="project" value="UniProtKB-ARBA"/>
</dbReference>
<evidence type="ECO:0000313" key="13">
    <source>
        <dbReference type="Proteomes" id="UP000184233"/>
    </source>
</evidence>
<proteinExistence type="inferred from homology"/>
<dbReference type="SUPFAM" id="SSF55874">
    <property type="entry name" value="ATPase domain of HSP90 chaperone/DNA topoisomerase II/histidine kinase"/>
    <property type="match status" value="1"/>
</dbReference>
<reference evidence="12 13" key="1">
    <citation type="submission" date="2016-09" db="EMBL/GenBank/DDBJ databases">
        <title>Genome-resolved meta-omics ties microbial dynamics to process performance in biotechnology for thiocyanate degradation.</title>
        <authorList>
            <person name="Kantor R.S."/>
            <person name="Huddy R.J."/>
            <person name="Iyer R."/>
            <person name="Thomas B.C."/>
            <person name="Brown C.T."/>
            <person name="Anantharaman K."/>
            <person name="Tringe S."/>
            <person name="Hettich R.L."/>
            <person name="Harrison S.T."/>
            <person name="Banfield J.F."/>
        </authorList>
    </citation>
    <scope>NUCLEOTIDE SEQUENCE [LARGE SCALE GENOMIC DNA]</scope>
    <source>
        <strain evidence="12">59-99</strain>
    </source>
</reference>
<evidence type="ECO:0000256" key="9">
    <source>
        <dbReference type="ARBA" id="ARBA00023235"/>
    </source>
</evidence>
<keyword evidence="9 10" id="KW-0413">Isomerase</keyword>
<dbReference type="PROSITE" id="PS50880">
    <property type="entry name" value="TOPRIM"/>
    <property type="match status" value="1"/>
</dbReference>
<feature type="binding site" evidence="10">
    <location>
        <position position="433"/>
    </location>
    <ligand>
        <name>Mg(2+)</name>
        <dbReference type="ChEBI" id="CHEBI:18420"/>
        <label>1</label>
        <note>catalytic</note>
    </ligand>
</feature>
<keyword evidence="3 10" id="KW-0479">Metal-binding</keyword>
<organism evidence="12 13">
    <name type="scientific">Candidatus Kapaibacterium thiocyanatum</name>
    <dbReference type="NCBI Taxonomy" id="1895771"/>
    <lineage>
        <taxon>Bacteria</taxon>
        <taxon>Pseudomonadati</taxon>
        <taxon>Candidatus Kapaibacteriota</taxon>
        <taxon>Candidatus Kapaibacteriia</taxon>
        <taxon>Candidatus Kapaibacteriales</taxon>
        <taxon>Candidatus Kapaibacteriaceae</taxon>
        <taxon>Candidatus Kapaibacterium</taxon>
    </lineage>
</organism>
<evidence type="ECO:0000256" key="3">
    <source>
        <dbReference type="ARBA" id="ARBA00022723"/>
    </source>
</evidence>
<feature type="binding site" evidence="10">
    <location>
        <position position="508"/>
    </location>
    <ligand>
        <name>Mg(2+)</name>
        <dbReference type="ChEBI" id="CHEBI:18420"/>
        <label>2</label>
    </ligand>
</feature>
<comment type="function">
    <text evidence="10">A type II topoisomerase that negatively supercoils closed circular double-stranded (ds) DNA in an ATP-dependent manner to modulate DNA topology and maintain chromosomes in an underwound state. Negative supercoiling favors strand separation, and DNA replication, transcription, recombination and repair, all of which involve strand separation. Also able to catalyze the interconversion of other topological isomers of dsDNA rings, including catenanes and knotted rings. Type II topoisomerases break and join 2 DNA strands simultaneously in an ATP-dependent manner.</text>
</comment>
<dbReference type="Gene3D" id="3.40.50.670">
    <property type="match status" value="1"/>
</dbReference>
<dbReference type="InterPro" id="IPR000565">
    <property type="entry name" value="Topo_IIA_B"/>
</dbReference>
<dbReference type="Pfam" id="PF00986">
    <property type="entry name" value="DNA_gyraseB_C"/>
    <property type="match status" value="1"/>
</dbReference>
<dbReference type="AlphaFoldDB" id="A0A1M3KV03"/>
<keyword evidence="4 10" id="KW-0547">Nucleotide-binding</keyword>
<keyword evidence="5 10" id="KW-0067">ATP-binding</keyword>
<gene>
    <name evidence="10" type="primary">gyrB</name>
    <name evidence="12" type="ORF">BGO89_13250</name>
</gene>
<evidence type="ECO:0000256" key="8">
    <source>
        <dbReference type="ARBA" id="ARBA00023125"/>
    </source>
</evidence>
<dbReference type="STRING" id="1895771.BGO89_13250"/>
<comment type="catalytic activity">
    <reaction evidence="1 10">
        <text>ATP-dependent breakage, passage and rejoining of double-stranded DNA.</text>
        <dbReference type="EC" id="5.6.2.2"/>
    </reaction>
</comment>
<evidence type="ECO:0000256" key="2">
    <source>
        <dbReference type="ARBA" id="ARBA00010708"/>
    </source>
</evidence>
<keyword evidence="6 10" id="KW-0460">Magnesium</keyword>
<evidence type="ECO:0000256" key="10">
    <source>
        <dbReference type="HAMAP-Rule" id="MF_01898"/>
    </source>
</evidence>
<comment type="caution">
    <text evidence="12">The sequence shown here is derived from an EMBL/GenBank/DDBJ whole genome shotgun (WGS) entry which is preliminary data.</text>
</comment>
<dbReference type="CDD" id="cd16928">
    <property type="entry name" value="HATPase_GyrB-like"/>
    <property type="match status" value="1"/>
</dbReference>
<dbReference type="FunFam" id="3.30.230.10:FF:000005">
    <property type="entry name" value="DNA gyrase subunit B"/>
    <property type="match status" value="1"/>
</dbReference>
<dbReference type="InterPro" id="IPR013506">
    <property type="entry name" value="Topo_IIA_bsu_dom2"/>
</dbReference>
<evidence type="ECO:0000256" key="7">
    <source>
        <dbReference type="ARBA" id="ARBA00023029"/>
    </source>
</evidence>
<keyword evidence="10" id="KW-0963">Cytoplasm</keyword>
<evidence type="ECO:0000256" key="6">
    <source>
        <dbReference type="ARBA" id="ARBA00022842"/>
    </source>
</evidence>
<keyword evidence="7 10" id="KW-0799">Topoisomerase</keyword>
<dbReference type="InterPro" id="IPR020568">
    <property type="entry name" value="Ribosomal_Su5_D2-typ_SF"/>
</dbReference>
<dbReference type="GO" id="GO:0006261">
    <property type="term" value="P:DNA-templated DNA replication"/>
    <property type="evidence" value="ECO:0007669"/>
    <property type="project" value="UniProtKB-UniRule"/>
</dbReference>
<sequence length="669" mass="74007">MSEITPEVVQQGYSEDSIKVLEGLEAVRKRPAMYIGDVGERGLHHLIQEVVDNSIDEALAGFCRNIAVTLHADGSCSVQDDGRGIPVGPHPVKKISTLEVVMCTLHAGGKFDKNTYKVSGGLHGVGVSCVNALSSDMIVTIELGGKRYEQRYKTGIPQAPVQETGKTSKSGTRVHFYPDATIFKTVEFRFEKVCDRLRELAFLNPDLTITLEDERDGQKEVFAYRGGLVDFVRYVDTSTTALLKPIMIAGANTSEAGIETVVEICFEYNTNYSETLLSYVNNINTVEGGTHVSGFRSALTRTLNAYAAANNLTKKEINLTGEDFREGLTAVISVKVAEPQFEGQTKTKLGNGEVEGIVRSIVNEELARQLDANPSSAKRIIEKATLAAEARIAARKSREMVRRKSALESATLPGKLADCSMRTPEDTELYLVEGDSAGGSAKQGRDRRFQAILPLKGKILNVHKARLSKILENEEVRTIFTAIGVGFGDDFDIAKARYGKIILMADADVDGSHIRTLLLTLFFVYMRDLITTGRLYIAQPPLYKLKKGKQEHYAYNDAERDEIIARMRKEKAERKAARSGEPIPEDLEIVEEGATADGIVISRFKGLGEMNPEQLWSTTMNPETRTLLQVTIENAAEATHIFDTLMGEKVEPRREFIERNAQYVRNLDI</sequence>
<dbReference type="InterPro" id="IPR018522">
    <property type="entry name" value="TopoIIA_CS"/>
</dbReference>
<dbReference type="GO" id="GO:0005524">
    <property type="term" value="F:ATP binding"/>
    <property type="evidence" value="ECO:0007669"/>
    <property type="project" value="UniProtKB-UniRule"/>
</dbReference>
<evidence type="ECO:0000259" key="11">
    <source>
        <dbReference type="PROSITE" id="PS50880"/>
    </source>
</evidence>
<dbReference type="GO" id="GO:0005694">
    <property type="term" value="C:chromosome"/>
    <property type="evidence" value="ECO:0007669"/>
    <property type="project" value="InterPro"/>
</dbReference>
<dbReference type="InterPro" id="IPR011557">
    <property type="entry name" value="GyrB"/>
</dbReference>
<dbReference type="InterPro" id="IPR036890">
    <property type="entry name" value="HATPase_C_sf"/>
</dbReference>
<keyword evidence="8" id="KW-0238">DNA-binding</keyword>
<dbReference type="HAMAP" id="MF_01898">
    <property type="entry name" value="GyrB"/>
    <property type="match status" value="1"/>
</dbReference>
<dbReference type="Pfam" id="PF00204">
    <property type="entry name" value="DNA_gyraseB"/>
    <property type="match status" value="1"/>
</dbReference>
<dbReference type="SMART" id="SM00387">
    <property type="entry name" value="HATPase_c"/>
    <property type="match status" value="1"/>
</dbReference>
<dbReference type="GO" id="GO:0003677">
    <property type="term" value="F:DNA binding"/>
    <property type="evidence" value="ECO:0007669"/>
    <property type="project" value="UniProtKB-KW"/>
</dbReference>
<dbReference type="InterPro" id="IPR013760">
    <property type="entry name" value="Topo_IIA-like_dom_sf"/>
</dbReference>
<accession>A0A1M3KV03</accession>
<dbReference type="InterPro" id="IPR002288">
    <property type="entry name" value="DNA_gyrase_B_C"/>
</dbReference>
<dbReference type="InterPro" id="IPR003594">
    <property type="entry name" value="HATPase_dom"/>
</dbReference>
<dbReference type="Pfam" id="PF01751">
    <property type="entry name" value="Toprim"/>
    <property type="match status" value="1"/>
</dbReference>
<dbReference type="InterPro" id="IPR001241">
    <property type="entry name" value="Topo_IIA"/>
</dbReference>
<evidence type="ECO:0000256" key="1">
    <source>
        <dbReference type="ARBA" id="ARBA00000185"/>
    </source>
</evidence>
<dbReference type="PROSITE" id="PS00177">
    <property type="entry name" value="TOPOISOMERASE_II"/>
    <property type="match status" value="1"/>
</dbReference>
<dbReference type="Gene3D" id="3.30.565.10">
    <property type="entry name" value="Histidine kinase-like ATPase, C-terminal domain"/>
    <property type="match status" value="1"/>
</dbReference>
<dbReference type="InterPro" id="IPR006171">
    <property type="entry name" value="TOPRIM_dom"/>
</dbReference>
<dbReference type="PANTHER" id="PTHR45866">
    <property type="entry name" value="DNA GYRASE/TOPOISOMERASE SUBUNIT B"/>
    <property type="match status" value="1"/>
</dbReference>
<dbReference type="GO" id="GO:0046872">
    <property type="term" value="F:metal ion binding"/>
    <property type="evidence" value="ECO:0007669"/>
    <property type="project" value="UniProtKB-KW"/>
</dbReference>
<dbReference type="SUPFAM" id="SSF54211">
    <property type="entry name" value="Ribosomal protein S5 domain 2-like"/>
    <property type="match status" value="1"/>
</dbReference>
<dbReference type="CDD" id="cd03366">
    <property type="entry name" value="TOPRIM_TopoIIA_GyrB"/>
    <property type="match status" value="1"/>
</dbReference>
<dbReference type="Pfam" id="PF02518">
    <property type="entry name" value="HATPase_c"/>
    <property type="match status" value="1"/>
</dbReference>
<dbReference type="PANTHER" id="PTHR45866:SF1">
    <property type="entry name" value="DNA GYRASE SUBUNIT B, MITOCHONDRIAL"/>
    <property type="match status" value="1"/>
</dbReference>
<dbReference type="CDD" id="cd00822">
    <property type="entry name" value="TopoII_Trans_DNA_gyrase"/>
    <property type="match status" value="1"/>
</dbReference>
<feature type="site" description="Interaction with DNA" evidence="10">
    <location>
        <position position="461"/>
    </location>
</feature>
<dbReference type="InterPro" id="IPR034160">
    <property type="entry name" value="TOPRIM_GyrB"/>
</dbReference>
<dbReference type="PRINTS" id="PR00418">
    <property type="entry name" value="TPI2FAMILY"/>
</dbReference>
<dbReference type="SMART" id="SM00433">
    <property type="entry name" value="TOP2c"/>
    <property type="match status" value="1"/>
</dbReference>
<protein>
    <recommendedName>
        <fullName evidence="10">DNA gyrase subunit B</fullName>
        <ecNumber evidence="10">5.6.2.2</ecNumber>
    </recommendedName>
</protein>
<dbReference type="InterPro" id="IPR013759">
    <property type="entry name" value="Topo_IIA_B_C"/>
</dbReference>
<feature type="binding site" evidence="10">
    <location>
        <position position="506"/>
    </location>
    <ligand>
        <name>Mg(2+)</name>
        <dbReference type="ChEBI" id="CHEBI:18420"/>
        <label>1</label>
        <note>catalytic</note>
    </ligand>
</feature>
<dbReference type="FunFam" id="3.40.50.670:FF:000002">
    <property type="entry name" value="DNA gyrase subunit B"/>
    <property type="match status" value="1"/>
</dbReference>
<dbReference type="Proteomes" id="UP000184233">
    <property type="component" value="Unassembled WGS sequence"/>
</dbReference>
<dbReference type="PRINTS" id="PR01159">
    <property type="entry name" value="DNAGYRASEB"/>
</dbReference>
<dbReference type="GO" id="GO:0006265">
    <property type="term" value="P:DNA topological change"/>
    <property type="evidence" value="ECO:0007669"/>
    <property type="project" value="UniProtKB-UniRule"/>
</dbReference>
<evidence type="ECO:0000313" key="12">
    <source>
        <dbReference type="EMBL" id="OJX56298.1"/>
    </source>
</evidence>
<dbReference type="Gene3D" id="3.30.230.10">
    <property type="match status" value="1"/>
</dbReference>
<comment type="subcellular location">
    <subcellularLocation>
        <location evidence="10">Cytoplasm</location>
    </subcellularLocation>
</comment>
<dbReference type="EMBL" id="MKVH01000025">
    <property type="protein sequence ID" value="OJX56298.1"/>
    <property type="molecule type" value="Genomic_DNA"/>
</dbReference>
<comment type="similarity">
    <text evidence="2 10">Belongs to the type II topoisomerase GyrB family.</text>
</comment>
<evidence type="ECO:0000256" key="4">
    <source>
        <dbReference type="ARBA" id="ARBA00022741"/>
    </source>
</evidence>
<feature type="binding site" evidence="10">
    <location>
        <position position="506"/>
    </location>
    <ligand>
        <name>Mg(2+)</name>
        <dbReference type="ChEBI" id="CHEBI:18420"/>
        <label>2</label>
    </ligand>
</feature>
<dbReference type="NCBIfam" id="TIGR01059">
    <property type="entry name" value="gyrB"/>
    <property type="match status" value="1"/>
</dbReference>
<dbReference type="SUPFAM" id="SSF56719">
    <property type="entry name" value="Type II DNA topoisomerase"/>
    <property type="match status" value="1"/>
</dbReference>
<feature type="site" description="Interaction with DNA" evidence="10">
    <location>
        <position position="458"/>
    </location>
</feature>
<feature type="domain" description="Toprim" evidence="11">
    <location>
        <begin position="427"/>
        <end position="541"/>
    </location>
</feature>
<dbReference type="GO" id="GO:0005737">
    <property type="term" value="C:cytoplasm"/>
    <property type="evidence" value="ECO:0007669"/>
    <property type="project" value="UniProtKB-SubCell"/>
</dbReference>
<dbReference type="EC" id="5.6.2.2" evidence="10"/>
<comment type="miscellaneous">
    <text evidence="10">Few gyrases are as efficient as E.coli at forming negative supercoils. Not all organisms have 2 type II topoisomerases; in organisms with a single type II topoisomerase this enzyme also has to decatenate newly replicated chromosomes.</text>
</comment>
<dbReference type="NCBIfam" id="NF004189">
    <property type="entry name" value="PRK05644.1"/>
    <property type="match status" value="1"/>
</dbReference>
<dbReference type="InterPro" id="IPR014721">
    <property type="entry name" value="Ribsml_uS5_D2-typ_fold_subgr"/>
</dbReference>
<dbReference type="NCBIfam" id="NF011501">
    <property type="entry name" value="PRK14939.1"/>
    <property type="match status" value="1"/>
</dbReference>
<dbReference type="FunFam" id="3.30.565.10:FF:000002">
    <property type="entry name" value="DNA gyrase subunit B"/>
    <property type="match status" value="1"/>
</dbReference>